<sequence length="154" mass="15875">MRAAALVLGLVLTAGVAGCGAVVPGTARVAAVPSTDRALIAAYVDASNRAGTAGPRAQTDFLRASQAEGTPFPPDRCFGELTLDTRLVARTLRPDADWTPPATLPGAARPVGAIYVAAAAVTVRRGSTEVREDVGSKHFVVRDARVFSYAPCAD</sequence>
<comment type="caution">
    <text evidence="1">The sequence shown here is derived from an EMBL/GenBank/DDBJ whole genome shotgun (WGS) entry which is preliminary data.</text>
</comment>
<protein>
    <recommendedName>
        <fullName evidence="3">Lipoprotein</fullName>
    </recommendedName>
</protein>
<dbReference type="EMBL" id="JBBEGN010000009">
    <property type="protein sequence ID" value="MEJ2869812.1"/>
    <property type="molecule type" value="Genomic_DNA"/>
</dbReference>
<gene>
    <name evidence="1" type="ORF">WCD74_18735</name>
</gene>
<name>A0ABU8MT96_9PSEU</name>
<accession>A0ABU8MT96</accession>
<organism evidence="1 2">
    <name type="scientific">Actinomycetospora aurantiaca</name>
    <dbReference type="NCBI Taxonomy" id="3129233"/>
    <lineage>
        <taxon>Bacteria</taxon>
        <taxon>Bacillati</taxon>
        <taxon>Actinomycetota</taxon>
        <taxon>Actinomycetes</taxon>
        <taxon>Pseudonocardiales</taxon>
        <taxon>Pseudonocardiaceae</taxon>
        <taxon>Actinomycetospora</taxon>
    </lineage>
</organism>
<dbReference type="RefSeq" id="WP_337696389.1">
    <property type="nucleotide sequence ID" value="NZ_JBBEGN010000009.1"/>
</dbReference>
<dbReference type="PROSITE" id="PS51257">
    <property type="entry name" value="PROKAR_LIPOPROTEIN"/>
    <property type="match status" value="1"/>
</dbReference>
<dbReference type="Proteomes" id="UP001385809">
    <property type="component" value="Unassembled WGS sequence"/>
</dbReference>
<proteinExistence type="predicted"/>
<reference evidence="1 2" key="1">
    <citation type="submission" date="2024-03" db="EMBL/GenBank/DDBJ databases">
        <title>Actinomycetospora sp. OC33-EN08, a novel actinomycete isolated from wild orchid (Aerides multiflora).</title>
        <authorList>
            <person name="Suriyachadkun C."/>
        </authorList>
    </citation>
    <scope>NUCLEOTIDE SEQUENCE [LARGE SCALE GENOMIC DNA]</scope>
    <source>
        <strain evidence="1 2">OC33-EN08</strain>
    </source>
</reference>
<evidence type="ECO:0000313" key="1">
    <source>
        <dbReference type="EMBL" id="MEJ2869812.1"/>
    </source>
</evidence>
<evidence type="ECO:0000313" key="2">
    <source>
        <dbReference type="Proteomes" id="UP001385809"/>
    </source>
</evidence>
<evidence type="ECO:0008006" key="3">
    <source>
        <dbReference type="Google" id="ProtNLM"/>
    </source>
</evidence>
<keyword evidence="2" id="KW-1185">Reference proteome</keyword>